<dbReference type="AlphaFoldDB" id="A0A8D8QQ19"/>
<name>A0A8D8QQ19_9HEMI</name>
<evidence type="ECO:0000256" key="1">
    <source>
        <dbReference type="SAM" id="MobiDB-lite"/>
    </source>
</evidence>
<dbReference type="EMBL" id="HBUF01090019">
    <property type="protein sequence ID" value="CAG6635460.1"/>
    <property type="molecule type" value="Transcribed_RNA"/>
</dbReference>
<keyword evidence="2" id="KW-0472">Membrane</keyword>
<evidence type="ECO:0000313" key="3">
    <source>
        <dbReference type="EMBL" id="CAG6635460.1"/>
    </source>
</evidence>
<reference evidence="3" key="1">
    <citation type="submission" date="2021-05" db="EMBL/GenBank/DDBJ databases">
        <authorList>
            <person name="Alioto T."/>
            <person name="Alioto T."/>
            <person name="Gomez Garrido J."/>
        </authorList>
    </citation>
    <scope>NUCLEOTIDE SEQUENCE</scope>
</reference>
<keyword evidence="2" id="KW-0812">Transmembrane</keyword>
<accession>A0A8D8QQ19</accession>
<feature type="transmembrane region" description="Helical" evidence="2">
    <location>
        <begin position="21"/>
        <end position="42"/>
    </location>
</feature>
<protein>
    <submittedName>
        <fullName evidence="3">Uncharacterized protein</fullName>
    </submittedName>
</protein>
<feature type="transmembrane region" description="Helical" evidence="2">
    <location>
        <begin position="116"/>
        <end position="139"/>
    </location>
</feature>
<keyword evidence="2" id="KW-1133">Transmembrane helix</keyword>
<sequence>MRKRQGICFLNRLTEKKRKKKLPALHMISFEFLFSLSSLPPISLSSLSPHSPNVKGRSGSGQDTSFLFGSPHKIAERESRPTGAREFFSWGPVFVPSTLLAYFSTPFSSSWPIFQLYPFPPGILILTSFTTFCLLSPPFSF</sequence>
<proteinExistence type="predicted"/>
<organism evidence="3">
    <name type="scientific">Cacopsylla melanoneura</name>
    <dbReference type="NCBI Taxonomy" id="428564"/>
    <lineage>
        <taxon>Eukaryota</taxon>
        <taxon>Metazoa</taxon>
        <taxon>Ecdysozoa</taxon>
        <taxon>Arthropoda</taxon>
        <taxon>Hexapoda</taxon>
        <taxon>Insecta</taxon>
        <taxon>Pterygota</taxon>
        <taxon>Neoptera</taxon>
        <taxon>Paraneoptera</taxon>
        <taxon>Hemiptera</taxon>
        <taxon>Sternorrhyncha</taxon>
        <taxon>Psylloidea</taxon>
        <taxon>Psyllidae</taxon>
        <taxon>Psyllinae</taxon>
        <taxon>Cacopsylla</taxon>
    </lineage>
</organism>
<feature type="region of interest" description="Disordered" evidence="1">
    <location>
        <begin position="49"/>
        <end position="68"/>
    </location>
</feature>
<evidence type="ECO:0000256" key="2">
    <source>
        <dbReference type="SAM" id="Phobius"/>
    </source>
</evidence>